<proteinExistence type="predicted"/>
<dbReference type="AlphaFoldDB" id="A0A0K2V1M2"/>
<sequence>MKSLVKEIKGLIWENDGAMDALPRGRSASSRSDFRGSGGFPPLFHITIIRNTTTAAISYEILCMRSGVTNGVFLEEEPIRGAATNTTIT</sequence>
<dbReference type="EMBL" id="HACA01027037">
    <property type="protein sequence ID" value="CDW44398.1"/>
    <property type="molecule type" value="Transcribed_RNA"/>
</dbReference>
<name>A0A0K2V1M2_LEPSM</name>
<accession>A0A0K2V1M2</accession>
<organism evidence="1">
    <name type="scientific">Lepeophtheirus salmonis</name>
    <name type="common">Salmon louse</name>
    <name type="synonym">Caligus salmonis</name>
    <dbReference type="NCBI Taxonomy" id="72036"/>
    <lineage>
        <taxon>Eukaryota</taxon>
        <taxon>Metazoa</taxon>
        <taxon>Ecdysozoa</taxon>
        <taxon>Arthropoda</taxon>
        <taxon>Crustacea</taxon>
        <taxon>Multicrustacea</taxon>
        <taxon>Hexanauplia</taxon>
        <taxon>Copepoda</taxon>
        <taxon>Siphonostomatoida</taxon>
        <taxon>Caligidae</taxon>
        <taxon>Lepeophtheirus</taxon>
    </lineage>
</organism>
<protein>
    <submittedName>
        <fullName evidence="1">Uncharacterized protein</fullName>
    </submittedName>
</protein>
<reference evidence="1" key="1">
    <citation type="submission" date="2014-05" db="EMBL/GenBank/DDBJ databases">
        <authorList>
            <person name="Chronopoulou M."/>
        </authorList>
    </citation>
    <scope>NUCLEOTIDE SEQUENCE</scope>
    <source>
        <tissue evidence="1">Whole organism</tissue>
    </source>
</reference>
<evidence type="ECO:0000313" key="1">
    <source>
        <dbReference type="EMBL" id="CDW44398.1"/>
    </source>
</evidence>